<dbReference type="InterPro" id="IPR000719">
    <property type="entry name" value="Prot_kinase_dom"/>
</dbReference>
<keyword evidence="1" id="KW-0547">Nucleotide-binding</keyword>
<dbReference type="InterPro" id="IPR017441">
    <property type="entry name" value="Protein_kinase_ATP_BS"/>
</dbReference>
<organism evidence="3 4">
    <name type="scientific">Physocladia obscura</name>
    <dbReference type="NCBI Taxonomy" id="109957"/>
    <lineage>
        <taxon>Eukaryota</taxon>
        <taxon>Fungi</taxon>
        <taxon>Fungi incertae sedis</taxon>
        <taxon>Chytridiomycota</taxon>
        <taxon>Chytridiomycota incertae sedis</taxon>
        <taxon>Chytridiomycetes</taxon>
        <taxon>Chytridiales</taxon>
        <taxon>Chytriomycetaceae</taxon>
        <taxon>Physocladia</taxon>
    </lineage>
</organism>
<dbReference type="PANTHER" id="PTHR44167:SF30">
    <property type="entry name" value="PHOSPHORYLASE KINASE"/>
    <property type="match status" value="1"/>
</dbReference>
<dbReference type="GO" id="GO:0044773">
    <property type="term" value="P:mitotic DNA damage checkpoint signaling"/>
    <property type="evidence" value="ECO:0007669"/>
    <property type="project" value="TreeGrafter"/>
</dbReference>
<protein>
    <recommendedName>
        <fullName evidence="2">Protein kinase domain-containing protein</fullName>
    </recommendedName>
</protein>
<dbReference type="Proteomes" id="UP001211907">
    <property type="component" value="Unassembled WGS sequence"/>
</dbReference>
<dbReference type="InterPro" id="IPR011009">
    <property type="entry name" value="Kinase-like_dom_sf"/>
</dbReference>
<dbReference type="GO" id="GO:0005634">
    <property type="term" value="C:nucleus"/>
    <property type="evidence" value="ECO:0007669"/>
    <property type="project" value="TreeGrafter"/>
</dbReference>
<dbReference type="PROSITE" id="PS00107">
    <property type="entry name" value="PROTEIN_KINASE_ATP"/>
    <property type="match status" value="1"/>
</dbReference>
<evidence type="ECO:0000259" key="2">
    <source>
        <dbReference type="PROSITE" id="PS50011"/>
    </source>
</evidence>
<dbReference type="PROSITE" id="PS50011">
    <property type="entry name" value="PROTEIN_KINASE_DOM"/>
    <property type="match status" value="1"/>
</dbReference>
<name>A0AAD5X679_9FUNG</name>
<gene>
    <name evidence="3" type="ORF">HK100_008892</name>
</gene>
<accession>A0AAD5X679</accession>
<dbReference type="AlphaFoldDB" id="A0AAD5X679"/>
<proteinExistence type="predicted"/>
<evidence type="ECO:0000313" key="4">
    <source>
        <dbReference type="Proteomes" id="UP001211907"/>
    </source>
</evidence>
<dbReference type="SUPFAM" id="SSF56112">
    <property type="entry name" value="Protein kinase-like (PK-like)"/>
    <property type="match status" value="1"/>
</dbReference>
<dbReference type="Gene3D" id="1.10.510.10">
    <property type="entry name" value="Transferase(Phosphotransferase) domain 1"/>
    <property type="match status" value="2"/>
</dbReference>
<dbReference type="CDD" id="cd00180">
    <property type="entry name" value="PKc"/>
    <property type="match status" value="1"/>
</dbReference>
<dbReference type="GO" id="GO:0004674">
    <property type="term" value="F:protein serine/threonine kinase activity"/>
    <property type="evidence" value="ECO:0007669"/>
    <property type="project" value="TreeGrafter"/>
</dbReference>
<feature type="domain" description="Protein kinase" evidence="2">
    <location>
        <begin position="57"/>
        <end position="379"/>
    </location>
</feature>
<evidence type="ECO:0000256" key="1">
    <source>
        <dbReference type="PROSITE-ProRule" id="PRU10141"/>
    </source>
</evidence>
<sequence length="383" mass="43181">MRSRSNSLSNASSFIPDESYLDLVATNQEYLGLSAEGKARIAVFRAFSEDPKPLLKYSIRAVIGFGSNGVILGGIFDNVTPVAIKIIYKSLSLQKSSQVPNEIEVLRYLIFTTNYDTNASILEYIDDWQDSNHFYLVTKLFGSDWLSNSLSPVEKLPQFEITIKHKKTAKKISLPFSAGSSDLYAWSYARRVHEWKMSQYMRATLPIHRIKQIIKQVASSLARLHSRGFYHGDVKLENVLARKKIQGGGVETCLADFGHTRHVISGITHYGTQEFTPPEFLYGTPYLFKYLDGRASDVFALGMMMYLLLSKNGKSPRVSCMANAGLIVFEDLAKHGDGFYPFDHLDTIDENGQTLLDGMCMVEPGRRFKIEQVLNHGWISEMV</sequence>
<evidence type="ECO:0000313" key="3">
    <source>
        <dbReference type="EMBL" id="KAJ3085907.1"/>
    </source>
</evidence>
<feature type="binding site" evidence="1">
    <location>
        <position position="85"/>
    </location>
    <ligand>
        <name>ATP</name>
        <dbReference type="ChEBI" id="CHEBI:30616"/>
    </ligand>
</feature>
<comment type="caution">
    <text evidence="3">The sequence shown here is derived from an EMBL/GenBank/DDBJ whole genome shotgun (WGS) entry which is preliminary data.</text>
</comment>
<keyword evidence="1" id="KW-0067">ATP-binding</keyword>
<keyword evidence="4" id="KW-1185">Reference proteome</keyword>
<dbReference type="GO" id="GO:0005524">
    <property type="term" value="F:ATP binding"/>
    <property type="evidence" value="ECO:0007669"/>
    <property type="project" value="UniProtKB-UniRule"/>
</dbReference>
<dbReference type="Pfam" id="PF00069">
    <property type="entry name" value="Pkinase"/>
    <property type="match status" value="1"/>
</dbReference>
<reference evidence="3" key="1">
    <citation type="submission" date="2020-05" db="EMBL/GenBank/DDBJ databases">
        <title>Phylogenomic resolution of chytrid fungi.</title>
        <authorList>
            <person name="Stajich J.E."/>
            <person name="Amses K."/>
            <person name="Simmons R."/>
            <person name="Seto K."/>
            <person name="Myers J."/>
            <person name="Bonds A."/>
            <person name="Quandt C.A."/>
            <person name="Barry K."/>
            <person name="Liu P."/>
            <person name="Grigoriev I."/>
            <person name="Longcore J.E."/>
            <person name="James T.Y."/>
        </authorList>
    </citation>
    <scope>NUCLEOTIDE SEQUENCE</scope>
    <source>
        <strain evidence="3">JEL0513</strain>
    </source>
</reference>
<dbReference type="SMART" id="SM00220">
    <property type="entry name" value="S_TKc"/>
    <property type="match status" value="1"/>
</dbReference>
<dbReference type="EMBL" id="JADGJH010004418">
    <property type="protein sequence ID" value="KAJ3085907.1"/>
    <property type="molecule type" value="Genomic_DNA"/>
</dbReference>
<dbReference type="PANTHER" id="PTHR44167">
    <property type="entry name" value="OVARIAN-SPECIFIC SERINE/THREONINE-PROTEIN KINASE LOK-RELATED"/>
    <property type="match status" value="1"/>
</dbReference>